<evidence type="ECO:0000313" key="6">
    <source>
        <dbReference type="Proteomes" id="UP001152888"/>
    </source>
</evidence>
<gene>
    <name evidence="2" type="ORF">ACAOBT_LOCUS10928</name>
    <name evidence="3" type="ORF">ACAOBT_LOCUS18403</name>
    <name evidence="4" type="ORF">ACAOBT_LOCUS28023</name>
    <name evidence="5" type="ORF">ACAOBT_LOCUS36822</name>
</gene>
<keyword evidence="6" id="KW-1185">Reference proteome</keyword>
<evidence type="ECO:0000313" key="3">
    <source>
        <dbReference type="EMBL" id="CAH1988312.1"/>
    </source>
</evidence>
<protein>
    <submittedName>
        <fullName evidence="4">Uncharacterized protein</fullName>
    </submittedName>
</protein>
<dbReference type="EMBL" id="CAKOFQ010009943">
    <property type="protein sequence ID" value="CAH2018770.1"/>
    <property type="molecule type" value="Genomic_DNA"/>
</dbReference>
<proteinExistence type="predicted"/>
<sequence length="126" mass="13686">MAISSRSRLIMKLSRQLEQDNQEFNKWSVKNSEATKPTQEATTTSTDKSISAVDTETFSVADTLKTPTLPINLTRSTDYVGKLVFPGNMDNCAVASNISSGEGNTKENNGSGYCRRTSNEGIPKSS</sequence>
<dbReference type="EMBL" id="CAKOFQ010007042">
    <property type="protein sequence ID" value="CAH1988312.1"/>
    <property type="molecule type" value="Genomic_DNA"/>
</dbReference>
<evidence type="ECO:0000313" key="5">
    <source>
        <dbReference type="EMBL" id="CAH2018770.1"/>
    </source>
</evidence>
<dbReference type="EMBL" id="CAKOFQ010007591">
    <property type="protein sequence ID" value="CAH2004491.1"/>
    <property type="molecule type" value="Genomic_DNA"/>
</dbReference>
<evidence type="ECO:0000313" key="2">
    <source>
        <dbReference type="EMBL" id="CAH1974169.1"/>
    </source>
</evidence>
<accession>A0A9P0LZ80</accession>
<dbReference type="Proteomes" id="UP001152888">
    <property type="component" value="Unassembled WGS sequence"/>
</dbReference>
<feature type="region of interest" description="Disordered" evidence="1">
    <location>
        <begin position="97"/>
        <end position="126"/>
    </location>
</feature>
<name>A0A9P0LZ80_ACAOB</name>
<reference evidence="4" key="1">
    <citation type="submission" date="2022-03" db="EMBL/GenBank/DDBJ databases">
        <authorList>
            <person name="Sayadi A."/>
        </authorList>
    </citation>
    <scope>NUCLEOTIDE SEQUENCE</scope>
</reference>
<feature type="compositionally biased region" description="Polar residues" evidence="1">
    <location>
        <begin position="97"/>
        <end position="111"/>
    </location>
</feature>
<comment type="caution">
    <text evidence="4">The sequence shown here is derived from an EMBL/GenBank/DDBJ whole genome shotgun (WGS) entry which is preliminary data.</text>
</comment>
<organism evidence="4 6">
    <name type="scientific">Acanthoscelides obtectus</name>
    <name type="common">Bean weevil</name>
    <name type="synonym">Bruchus obtectus</name>
    <dbReference type="NCBI Taxonomy" id="200917"/>
    <lineage>
        <taxon>Eukaryota</taxon>
        <taxon>Metazoa</taxon>
        <taxon>Ecdysozoa</taxon>
        <taxon>Arthropoda</taxon>
        <taxon>Hexapoda</taxon>
        <taxon>Insecta</taxon>
        <taxon>Pterygota</taxon>
        <taxon>Neoptera</taxon>
        <taxon>Endopterygota</taxon>
        <taxon>Coleoptera</taxon>
        <taxon>Polyphaga</taxon>
        <taxon>Cucujiformia</taxon>
        <taxon>Chrysomeloidea</taxon>
        <taxon>Chrysomelidae</taxon>
        <taxon>Bruchinae</taxon>
        <taxon>Bruchini</taxon>
        <taxon>Acanthoscelides</taxon>
    </lineage>
</organism>
<evidence type="ECO:0000313" key="4">
    <source>
        <dbReference type="EMBL" id="CAH2004491.1"/>
    </source>
</evidence>
<evidence type="ECO:0000256" key="1">
    <source>
        <dbReference type="SAM" id="MobiDB-lite"/>
    </source>
</evidence>
<feature type="region of interest" description="Disordered" evidence="1">
    <location>
        <begin position="28"/>
        <end position="49"/>
    </location>
</feature>
<dbReference type="AlphaFoldDB" id="A0A9P0LZ80"/>
<dbReference type="OrthoDB" id="434783at2759"/>
<dbReference type="EMBL" id="CAKOFQ010006820">
    <property type="protein sequence ID" value="CAH1974169.1"/>
    <property type="molecule type" value="Genomic_DNA"/>
</dbReference>